<feature type="domain" description="HTH luxR-type" evidence="3">
    <location>
        <begin position="136"/>
        <end position="201"/>
    </location>
</feature>
<sequence length="203" mass="21547">MIPILIADDQDLVRGALAALLDTERDIEVVAECGRGDEVVDAVRAADPRPRVALLDIEMPGGGGIDAAAALHEADLGCRSLIVTTFGRPGYLRQALAAGVSGFLVKDTPPEQLAEAVRRVDSGLRVVDHTLAEESLFTPECPLTPRELEIVRAARDGASVREIASRVHLSPGTVRNHLSAVIGKTGTANRHAAVRRAEEAGWL</sequence>
<dbReference type="SMART" id="SM00421">
    <property type="entry name" value="HTH_LUXR"/>
    <property type="match status" value="1"/>
</dbReference>
<dbReference type="InterPro" id="IPR011006">
    <property type="entry name" value="CheY-like_superfamily"/>
</dbReference>
<evidence type="ECO:0000259" key="3">
    <source>
        <dbReference type="PROSITE" id="PS50043"/>
    </source>
</evidence>
<evidence type="ECO:0000313" key="5">
    <source>
        <dbReference type="EMBL" id="APT87968.1"/>
    </source>
</evidence>
<evidence type="ECO:0000313" key="6">
    <source>
        <dbReference type="Proteomes" id="UP000185434"/>
    </source>
</evidence>
<reference evidence="5 6" key="1">
    <citation type="submission" date="2014-08" db="EMBL/GenBank/DDBJ databases">
        <title>Complete genome sequence of Corynebacterium frankenforstense ST18(T) (=DSM 45800(T)), isolated from raw cow milk.</title>
        <authorList>
            <person name="Ruckert C."/>
            <person name="Albersmeier A."/>
            <person name="Winkler A."/>
            <person name="Lipski A."/>
            <person name="Kalinowski J."/>
        </authorList>
    </citation>
    <scope>NUCLEOTIDE SEQUENCE [LARGE SCALE GENOMIC DNA]</scope>
    <source>
        <strain evidence="5 6">ST18</strain>
    </source>
</reference>
<keyword evidence="2" id="KW-0597">Phosphoprotein</keyword>
<dbReference type="OrthoDB" id="9808843at2"/>
<dbReference type="GO" id="GO:0000160">
    <property type="term" value="P:phosphorelay signal transduction system"/>
    <property type="evidence" value="ECO:0007669"/>
    <property type="project" value="InterPro"/>
</dbReference>
<dbReference type="PROSITE" id="PS50110">
    <property type="entry name" value="RESPONSE_REGULATORY"/>
    <property type="match status" value="1"/>
</dbReference>
<name>A0A1L7CQ70_9CORY</name>
<dbReference type="STRING" id="1437875.CFRA_00100"/>
<dbReference type="SMART" id="SM00448">
    <property type="entry name" value="REC"/>
    <property type="match status" value="1"/>
</dbReference>
<keyword evidence="1" id="KW-0238">DNA-binding</keyword>
<dbReference type="AlphaFoldDB" id="A0A1L7CQ70"/>
<dbReference type="InterPro" id="IPR039420">
    <property type="entry name" value="WalR-like"/>
</dbReference>
<keyword evidence="6" id="KW-1185">Reference proteome</keyword>
<dbReference type="EMBL" id="CP009247">
    <property type="protein sequence ID" value="APT87968.1"/>
    <property type="molecule type" value="Genomic_DNA"/>
</dbReference>
<organism evidence="5 6">
    <name type="scientific">Corynebacterium frankenforstense DSM 45800</name>
    <dbReference type="NCBI Taxonomy" id="1437875"/>
    <lineage>
        <taxon>Bacteria</taxon>
        <taxon>Bacillati</taxon>
        <taxon>Actinomycetota</taxon>
        <taxon>Actinomycetes</taxon>
        <taxon>Mycobacteriales</taxon>
        <taxon>Corynebacteriaceae</taxon>
        <taxon>Corynebacterium</taxon>
    </lineage>
</organism>
<accession>A0A1L7CQ70</accession>
<dbReference type="KEGG" id="cfk:CFRA_00100"/>
<evidence type="ECO:0000256" key="1">
    <source>
        <dbReference type="ARBA" id="ARBA00023125"/>
    </source>
</evidence>
<dbReference type="PANTHER" id="PTHR43214:SF42">
    <property type="entry name" value="TRANSCRIPTIONAL REGULATORY PROTEIN DESR"/>
    <property type="match status" value="1"/>
</dbReference>
<proteinExistence type="predicted"/>
<dbReference type="InterPro" id="IPR016032">
    <property type="entry name" value="Sig_transdc_resp-reg_C-effctor"/>
</dbReference>
<dbReference type="PROSITE" id="PS00622">
    <property type="entry name" value="HTH_LUXR_1"/>
    <property type="match status" value="1"/>
</dbReference>
<dbReference type="SUPFAM" id="SSF46894">
    <property type="entry name" value="C-terminal effector domain of the bipartite response regulators"/>
    <property type="match status" value="1"/>
</dbReference>
<dbReference type="InterPro" id="IPR036388">
    <property type="entry name" value="WH-like_DNA-bd_sf"/>
</dbReference>
<dbReference type="SUPFAM" id="SSF52172">
    <property type="entry name" value="CheY-like"/>
    <property type="match status" value="1"/>
</dbReference>
<feature type="domain" description="Response regulatory" evidence="4">
    <location>
        <begin position="3"/>
        <end position="121"/>
    </location>
</feature>
<dbReference type="PROSITE" id="PS50043">
    <property type="entry name" value="HTH_LUXR_2"/>
    <property type="match status" value="1"/>
</dbReference>
<dbReference type="Pfam" id="PF00196">
    <property type="entry name" value="GerE"/>
    <property type="match status" value="1"/>
</dbReference>
<gene>
    <name evidence="5" type="ORF">CFRA_00100</name>
</gene>
<dbReference type="GO" id="GO:0003677">
    <property type="term" value="F:DNA binding"/>
    <property type="evidence" value="ECO:0007669"/>
    <property type="project" value="UniProtKB-KW"/>
</dbReference>
<evidence type="ECO:0000259" key="4">
    <source>
        <dbReference type="PROSITE" id="PS50110"/>
    </source>
</evidence>
<dbReference type="InterPro" id="IPR001789">
    <property type="entry name" value="Sig_transdc_resp-reg_receiver"/>
</dbReference>
<dbReference type="GO" id="GO:0006355">
    <property type="term" value="P:regulation of DNA-templated transcription"/>
    <property type="evidence" value="ECO:0007669"/>
    <property type="project" value="InterPro"/>
</dbReference>
<dbReference type="PANTHER" id="PTHR43214">
    <property type="entry name" value="TWO-COMPONENT RESPONSE REGULATOR"/>
    <property type="match status" value="1"/>
</dbReference>
<dbReference type="Proteomes" id="UP000185434">
    <property type="component" value="Chromosome"/>
</dbReference>
<dbReference type="Gene3D" id="1.10.10.10">
    <property type="entry name" value="Winged helix-like DNA-binding domain superfamily/Winged helix DNA-binding domain"/>
    <property type="match status" value="1"/>
</dbReference>
<dbReference type="Gene3D" id="3.40.50.2300">
    <property type="match status" value="1"/>
</dbReference>
<feature type="modified residue" description="4-aspartylphosphate" evidence="2">
    <location>
        <position position="56"/>
    </location>
</feature>
<dbReference type="Pfam" id="PF00072">
    <property type="entry name" value="Response_reg"/>
    <property type="match status" value="1"/>
</dbReference>
<evidence type="ECO:0000256" key="2">
    <source>
        <dbReference type="PROSITE-ProRule" id="PRU00169"/>
    </source>
</evidence>
<dbReference type="CDD" id="cd06170">
    <property type="entry name" value="LuxR_C_like"/>
    <property type="match status" value="1"/>
</dbReference>
<dbReference type="RefSeq" id="WP_075662937.1">
    <property type="nucleotide sequence ID" value="NZ_CP009247.1"/>
</dbReference>
<dbReference type="PRINTS" id="PR00038">
    <property type="entry name" value="HTHLUXR"/>
</dbReference>
<dbReference type="InterPro" id="IPR000792">
    <property type="entry name" value="Tscrpt_reg_LuxR_C"/>
</dbReference>
<protein>
    <submittedName>
        <fullName evidence="5">MerR family transcriptional regulator</fullName>
    </submittedName>
</protein>